<name>A0A4S8JJE4_MUSBA</name>
<evidence type="ECO:0000313" key="3">
    <source>
        <dbReference type="Proteomes" id="UP000317650"/>
    </source>
</evidence>
<evidence type="ECO:0000313" key="2">
    <source>
        <dbReference type="EMBL" id="THU61719.1"/>
    </source>
</evidence>
<gene>
    <name evidence="2" type="ORF">C4D60_Mb07t26280</name>
</gene>
<dbReference type="STRING" id="52838.A0A4S8JJE4"/>
<feature type="compositionally biased region" description="Low complexity" evidence="1">
    <location>
        <begin position="21"/>
        <end position="47"/>
    </location>
</feature>
<accession>A0A4S8JJE4</accession>
<keyword evidence="3" id="KW-1185">Reference proteome</keyword>
<feature type="compositionally biased region" description="Basic residues" evidence="1">
    <location>
        <begin position="416"/>
        <end position="428"/>
    </location>
</feature>
<comment type="caution">
    <text evidence="2">The sequence shown here is derived from an EMBL/GenBank/DDBJ whole genome shotgun (WGS) entry which is preliminary data.</text>
</comment>
<evidence type="ECO:0000256" key="1">
    <source>
        <dbReference type="SAM" id="MobiDB-lite"/>
    </source>
</evidence>
<reference evidence="2 3" key="1">
    <citation type="journal article" date="2019" name="Nat. Plants">
        <title>Genome sequencing of Musa balbisiana reveals subgenome evolution and function divergence in polyploid bananas.</title>
        <authorList>
            <person name="Yao X."/>
        </authorList>
    </citation>
    <scope>NUCLEOTIDE SEQUENCE [LARGE SCALE GENOMIC DNA]</scope>
    <source>
        <strain evidence="3">cv. DH-PKW</strain>
        <tissue evidence="2">Leaves</tissue>
    </source>
</reference>
<organism evidence="2 3">
    <name type="scientific">Musa balbisiana</name>
    <name type="common">Banana</name>
    <dbReference type="NCBI Taxonomy" id="52838"/>
    <lineage>
        <taxon>Eukaryota</taxon>
        <taxon>Viridiplantae</taxon>
        <taxon>Streptophyta</taxon>
        <taxon>Embryophyta</taxon>
        <taxon>Tracheophyta</taxon>
        <taxon>Spermatophyta</taxon>
        <taxon>Magnoliopsida</taxon>
        <taxon>Liliopsida</taxon>
        <taxon>Zingiberales</taxon>
        <taxon>Musaceae</taxon>
        <taxon>Musa</taxon>
    </lineage>
</organism>
<protein>
    <submittedName>
        <fullName evidence="2">Uncharacterized protein</fullName>
    </submittedName>
</protein>
<sequence length="452" mass="50115">MHRGKNRSRKPVEMSLANNLSTTAQPPSSSSSSTTTTTTKSSPSNTPCHHHPYHLPVPAPEVFGFLTCPSSKSQHNTPTCNSADNAHRYQHGMKSVDEHFSEAAGGERKNSSRFRPLGMNSLVGKGHMAFVPQQSTSSHSRMDFPREEKPQQCFVLGTDLKLEKPATAEAKQKPLLHFFDERPTTSNTLCLDSKADHSKTQLSISIPVAYHDFPAFKSGFNRAKTAPSGHSATFGCFQCPAQGGRRRIEKRRGSPDSPSSSSVFSLFSLNASSLVVARLIPPNTGSIIRSLQESFEETLDYHMGKDHHFEEVGESRRRVGGRDRRSSIIALHFLQLPSFENEDTPQRHLQPGGDASKRQPDLFPIIKLRLPSARQHRVSALMVSVLHQIRRRAQGGNPRGPARHAVEVPVQLLRQRTVRGRSRRRRGGRRSEGHGHGGDLGEEEERKEQGHG</sequence>
<dbReference type="Proteomes" id="UP000317650">
    <property type="component" value="Chromosome 7"/>
</dbReference>
<dbReference type="AlphaFoldDB" id="A0A4S8JJE4"/>
<feature type="region of interest" description="Disordered" evidence="1">
    <location>
        <begin position="1"/>
        <end position="53"/>
    </location>
</feature>
<dbReference type="EMBL" id="PYDT01000005">
    <property type="protein sequence ID" value="THU61719.1"/>
    <property type="molecule type" value="Genomic_DNA"/>
</dbReference>
<feature type="region of interest" description="Disordered" evidence="1">
    <location>
        <begin position="393"/>
        <end position="452"/>
    </location>
</feature>
<feature type="compositionally biased region" description="Basic and acidic residues" evidence="1">
    <location>
        <begin position="429"/>
        <end position="452"/>
    </location>
</feature>
<proteinExistence type="predicted"/>